<keyword evidence="6" id="KW-0256">Endoplasmic reticulum</keyword>
<dbReference type="SUPFAM" id="SSF48371">
    <property type="entry name" value="ARM repeat"/>
    <property type="match status" value="1"/>
</dbReference>
<dbReference type="Gene3D" id="1.25.10.10">
    <property type="entry name" value="Leucine-rich Repeat Variant"/>
    <property type="match status" value="1"/>
</dbReference>
<keyword evidence="9" id="KW-0496">Mitochondrion</keyword>
<evidence type="ECO:0000256" key="7">
    <source>
        <dbReference type="ARBA" id="ARBA00022989"/>
    </source>
</evidence>
<dbReference type="OrthoDB" id="5086500at2759"/>
<evidence type="ECO:0000256" key="2">
    <source>
        <dbReference type="ARBA" id="ARBA00004173"/>
    </source>
</evidence>
<dbReference type="OMA" id="RRTEYIY"/>
<evidence type="ECO:0000256" key="8">
    <source>
        <dbReference type="ARBA" id="ARBA00023098"/>
    </source>
</evidence>
<dbReference type="GO" id="GO:0005739">
    <property type="term" value="C:mitochondrion"/>
    <property type="evidence" value="ECO:0007669"/>
    <property type="project" value="UniProtKB-SubCell"/>
</dbReference>
<name>A0A553NC84_TIGCA</name>
<dbReference type="SUPFAM" id="SSF53474">
    <property type="entry name" value="alpha/beta-Hydrolases"/>
    <property type="match status" value="1"/>
</dbReference>
<dbReference type="InterPro" id="IPR029058">
    <property type="entry name" value="AB_hydrolase_fold"/>
</dbReference>
<dbReference type="STRING" id="6832.A0A553NC84"/>
<sequence>MAKIKAVALPRRWAQVGTASGFVISSGYIAWQLYHGHLYPETPPGSPKSEGRSRIATPEPEYLELTPDVLDRFRKLDPIDAKEELKSMIPKHLRKPWKLLRQANWGTYEEHLNAVRELSKLNLVEGEYQQIAQSCQMRTAIGLARNKDVDERLFVPAAPVPPSFAHTATPKLFKQILMALPKQDVHKCIDKSTINALENYVPGTDDDLTSDSDLDYEFHRDSHHWVSLPRTRYSERTTVTYCLQALLSHSIIKSHCQTMVHAGLLPLLTKVIQEYPKDPRLQTLIGKILANVSLHVDSHDAIFSSGWIGILAQWKNDPNLLITLPATKALCNLDQDFGHIYEPGIYLLLPENRNVRHLNELSNWGVDVVFIHGLLGGVFYSWRQLDPKNERGWGTNELVSTEDYSYCWPRDWLASFGDHVRVLGVDFDTYLSQWGNICPMESFKSNLHDRSLDIFQKLKASGIGKRPVIFVGHSMGGLIVKKMLTTAQQSPLDEDREFARNTKGVVFYGTPHNGSQIAKLNSASKFFFFPTVEVQDLEADSPRLAELHQSFLDFARTSTIDIVSFGETITTPYLGVDLTFVPPESSNPGVGKHYSVPANHMNVCKPSGKDSMLYRKLVTIIHKALEEATPFET</sequence>
<keyword evidence="5" id="KW-0812">Transmembrane</keyword>
<reference evidence="16 17" key="1">
    <citation type="journal article" date="2018" name="Nat. Ecol. Evol.">
        <title>Genomic signatures of mitonuclear coevolution across populations of Tigriopus californicus.</title>
        <authorList>
            <person name="Barreto F.S."/>
            <person name="Watson E.T."/>
            <person name="Lima T.G."/>
            <person name="Willett C.S."/>
            <person name="Edmands S."/>
            <person name="Li W."/>
            <person name="Burton R.S."/>
        </authorList>
    </citation>
    <scope>NUCLEOTIDE SEQUENCE [LARGE SCALE GENOMIC DNA]</scope>
    <source>
        <strain evidence="16 17">San Diego</strain>
    </source>
</reference>
<proteinExistence type="inferred from homology"/>
<dbReference type="GO" id="GO:0008654">
    <property type="term" value="P:phospholipid biosynthetic process"/>
    <property type="evidence" value="ECO:0007669"/>
    <property type="project" value="UniProtKB-KW"/>
</dbReference>
<keyword evidence="11" id="KW-0594">Phospholipid biosynthesis</keyword>
<dbReference type="InterPro" id="IPR016024">
    <property type="entry name" value="ARM-type_fold"/>
</dbReference>
<evidence type="ECO:0000313" key="17">
    <source>
        <dbReference type="Proteomes" id="UP000318571"/>
    </source>
</evidence>
<keyword evidence="12" id="KW-1208">Phospholipid metabolism</keyword>
<dbReference type="InterPro" id="IPR052374">
    <property type="entry name" value="SERAC1"/>
</dbReference>
<evidence type="ECO:0000256" key="1">
    <source>
        <dbReference type="ARBA" id="ARBA00004167"/>
    </source>
</evidence>
<evidence type="ECO:0000256" key="15">
    <source>
        <dbReference type="ARBA" id="ARBA00041701"/>
    </source>
</evidence>
<comment type="similarity">
    <text evidence="13">Belongs to the SERAC1 family.</text>
</comment>
<evidence type="ECO:0000256" key="9">
    <source>
        <dbReference type="ARBA" id="ARBA00023128"/>
    </source>
</evidence>
<dbReference type="AlphaFoldDB" id="A0A553NC84"/>
<evidence type="ECO:0000256" key="4">
    <source>
        <dbReference type="ARBA" id="ARBA00022516"/>
    </source>
</evidence>
<evidence type="ECO:0000256" key="3">
    <source>
        <dbReference type="ARBA" id="ARBA00004240"/>
    </source>
</evidence>
<evidence type="ECO:0000256" key="10">
    <source>
        <dbReference type="ARBA" id="ARBA00023136"/>
    </source>
</evidence>
<dbReference type="InterPro" id="IPR019825">
    <property type="entry name" value="Lectin_legB_Mn/Ca_BS"/>
</dbReference>
<evidence type="ECO:0000256" key="12">
    <source>
        <dbReference type="ARBA" id="ARBA00023264"/>
    </source>
</evidence>
<organism evidence="16 17">
    <name type="scientific">Tigriopus californicus</name>
    <name type="common">Marine copepod</name>
    <dbReference type="NCBI Taxonomy" id="6832"/>
    <lineage>
        <taxon>Eukaryota</taxon>
        <taxon>Metazoa</taxon>
        <taxon>Ecdysozoa</taxon>
        <taxon>Arthropoda</taxon>
        <taxon>Crustacea</taxon>
        <taxon>Multicrustacea</taxon>
        <taxon>Hexanauplia</taxon>
        <taxon>Copepoda</taxon>
        <taxon>Harpacticoida</taxon>
        <taxon>Harpacticidae</taxon>
        <taxon>Tigriopus</taxon>
    </lineage>
</organism>
<dbReference type="InterPro" id="IPR011989">
    <property type="entry name" value="ARM-like"/>
</dbReference>
<evidence type="ECO:0000256" key="5">
    <source>
        <dbReference type="ARBA" id="ARBA00022692"/>
    </source>
</evidence>
<evidence type="ECO:0000256" key="13">
    <source>
        <dbReference type="ARBA" id="ARBA00038024"/>
    </source>
</evidence>
<comment type="subcellular location">
    <subcellularLocation>
        <location evidence="3">Endoplasmic reticulum</location>
    </subcellularLocation>
    <subcellularLocation>
        <location evidence="1">Membrane</location>
        <topology evidence="1">Single-pass membrane protein</topology>
    </subcellularLocation>
    <subcellularLocation>
        <location evidence="2">Mitochondrion</location>
    </subcellularLocation>
</comment>
<protein>
    <recommendedName>
        <fullName evidence="14">Protein SERAC1</fullName>
    </recommendedName>
    <alternativeName>
        <fullName evidence="15">Serine active site-containing protein 1</fullName>
    </alternativeName>
</protein>
<keyword evidence="7" id="KW-1133">Transmembrane helix</keyword>
<dbReference type="GO" id="GO:0016020">
    <property type="term" value="C:membrane"/>
    <property type="evidence" value="ECO:0007669"/>
    <property type="project" value="UniProtKB-SubCell"/>
</dbReference>
<dbReference type="GO" id="GO:0005783">
    <property type="term" value="C:endoplasmic reticulum"/>
    <property type="evidence" value="ECO:0007669"/>
    <property type="project" value="UniProtKB-SubCell"/>
</dbReference>
<keyword evidence="4" id="KW-0444">Lipid biosynthesis</keyword>
<gene>
    <name evidence="16" type="ORF">TCAL_10899</name>
</gene>
<evidence type="ECO:0000313" key="16">
    <source>
        <dbReference type="EMBL" id="TRY63062.1"/>
    </source>
</evidence>
<dbReference type="PANTHER" id="PTHR48182">
    <property type="entry name" value="PROTEIN SERAC1"/>
    <property type="match status" value="1"/>
</dbReference>
<accession>A0A553NC84</accession>
<comment type="caution">
    <text evidence="16">The sequence shown here is derived from an EMBL/GenBank/DDBJ whole genome shotgun (WGS) entry which is preliminary data.</text>
</comment>
<evidence type="ECO:0000256" key="6">
    <source>
        <dbReference type="ARBA" id="ARBA00022824"/>
    </source>
</evidence>
<dbReference type="EMBL" id="VCGU01000458">
    <property type="protein sequence ID" value="TRY63062.1"/>
    <property type="molecule type" value="Genomic_DNA"/>
</dbReference>
<keyword evidence="17" id="KW-1185">Reference proteome</keyword>
<keyword evidence="10" id="KW-0472">Membrane</keyword>
<dbReference type="Proteomes" id="UP000318571">
    <property type="component" value="Chromosome 10"/>
</dbReference>
<evidence type="ECO:0000256" key="14">
    <source>
        <dbReference type="ARBA" id="ARBA00040991"/>
    </source>
</evidence>
<keyword evidence="8" id="KW-0443">Lipid metabolism</keyword>
<dbReference type="PROSITE" id="PS00307">
    <property type="entry name" value="LECTIN_LEGUME_BETA"/>
    <property type="match status" value="1"/>
</dbReference>
<evidence type="ECO:0000256" key="11">
    <source>
        <dbReference type="ARBA" id="ARBA00023209"/>
    </source>
</evidence>
<dbReference type="PANTHER" id="PTHR48182:SF2">
    <property type="entry name" value="PROTEIN SERAC1"/>
    <property type="match status" value="1"/>
</dbReference>
<dbReference type="Gene3D" id="3.40.50.1820">
    <property type="entry name" value="alpha/beta hydrolase"/>
    <property type="match status" value="1"/>
</dbReference>